<sequence length="638" mass="70548">MWLNSLRPSELSFCTSALDQGGFPRRVNLLFNETSGGRRSAIDALSMQSLAQALGEPETAFTWAHLGRVPRSVRSLISPSVRVCRACLAAGYHSALHSLWLLQTCPIHGCELEDRCNCGERFNGELVALNGMNPGFCRCGRMAFVTRQTCRRPAMRHEETAPMSVIAAWLERLAGVVRPLPNDRQAKRAHDLAFMDSLDAWFAELGLGMPGPRQGSDTTPLSASISTAPLSAIERGCAARPAVDTLQRVQTGRRKHSSYWSANDATTIYRALARHIRRHVARGCDGLAIDFMLNPDPLQMGAKMREQPRAMVAFADLLFTECMESYAGQRRWPYRDPRAGANSWVQDGLLPLRIDVGRAWPPASREALSAWVDRQAASAAITHAWRRAQGIAIQAAATGIADWSAANERYVPAGAPCSSFVRWPKPSRTAFWFDAPPPFQVTWAAAISGEYLRFVASPSTPRIDWTMPRSSKAQRQTTWSTALQARTSALRGACTGPCLTWSAHAGWEVCPSASPIEPAKRHRLLGVACALKFWVFPWGGGFAARVCRARIQAFGGTAREAIDTLRLAVRQYSRKYPSPSPSPTSPTSTPVPLRPEIHADYELLVARELREHGFWRRAWMFGSLAREHLADGQRHSRS</sequence>
<keyword evidence="1" id="KW-0614">Plasmid</keyword>
<gene>
    <name evidence="1" type="ORF">MW290_32350</name>
</gene>
<reference evidence="1" key="1">
    <citation type="submission" date="2022-05" db="EMBL/GenBank/DDBJ databases">
        <title>An RpoN-dependent PEP-CTERM gene is involved in floc formation of an Aquincola tertiaricarbonis strain.</title>
        <authorList>
            <person name="Qiu D."/>
            <person name="Xia M."/>
        </authorList>
    </citation>
    <scope>NUCLEOTIDE SEQUENCE</scope>
    <source>
        <strain evidence="1">RN12</strain>
        <plasmid evidence="1">B</plasmid>
    </source>
</reference>
<protein>
    <submittedName>
        <fullName evidence="1">TniQ family protein</fullName>
    </submittedName>
</protein>
<evidence type="ECO:0000313" key="1">
    <source>
        <dbReference type="EMBL" id="URI12063.1"/>
    </source>
</evidence>
<dbReference type="Proteomes" id="UP001056201">
    <property type="component" value="Plasmid B"/>
</dbReference>
<dbReference type="EMBL" id="CP097638">
    <property type="protein sequence ID" value="URI12063.1"/>
    <property type="molecule type" value="Genomic_DNA"/>
</dbReference>
<organism evidence="1 2">
    <name type="scientific">Aquincola tertiaricarbonis</name>
    <dbReference type="NCBI Taxonomy" id="391953"/>
    <lineage>
        <taxon>Bacteria</taxon>
        <taxon>Pseudomonadati</taxon>
        <taxon>Pseudomonadota</taxon>
        <taxon>Betaproteobacteria</taxon>
        <taxon>Burkholderiales</taxon>
        <taxon>Sphaerotilaceae</taxon>
        <taxon>Aquincola</taxon>
    </lineage>
</organism>
<geneLocation type="plasmid" evidence="1 2">
    <name>B</name>
</geneLocation>
<proteinExistence type="predicted"/>
<name>A0ABY4SJQ2_AQUTE</name>
<keyword evidence="2" id="KW-1185">Reference proteome</keyword>
<evidence type="ECO:0000313" key="2">
    <source>
        <dbReference type="Proteomes" id="UP001056201"/>
    </source>
</evidence>
<accession>A0ABY4SJQ2</accession>